<feature type="region of interest" description="Disordered" evidence="1">
    <location>
        <begin position="1280"/>
        <end position="1310"/>
    </location>
</feature>
<dbReference type="InterPro" id="IPR051162">
    <property type="entry name" value="T4SS_component"/>
</dbReference>
<protein>
    <submittedName>
        <fullName evidence="2">Uncharacterized protein</fullName>
    </submittedName>
</protein>
<dbReference type="Gene3D" id="3.40.50.300">
    <property type="entry name" value="P-loop containing nucleotide triphosphate hydrolases"/>
    <property type="match status" value="2"/>
</dbReference>
<geneLocation type="plasmid" evidence="2 3">
    <name>pHGLR1</name>
</geneLocation>
<name>A0A871BKR5_HALGI</name>
<evidence type="ECO:0000313" key="3">
    <source>
        <dbReference type="Proteomes" id="UP000663064"/>
    </source>
</evidence>
<feature type="region of interest" description="Disordered" evidence="1">
    <location>
        <begin position="133"/>
        <end position="156"/>
    </location>
</feature>
<dbReference type="SUPFAM" id="SSF52540">
    <property type="entry name" value="P-loop containing nucleoside triphosphate hydrolases"/>
    <property type="match status" value="1"/>
</dbReference>
<proteinExistence type="predicted"/>
<dbReference type="Proteomes" id="UP000663064">
    <property type="component" value="Plasmid pHGLR1"/>
</dbReference>
<feature type="compositionally biased region" description="Acidic residues" evidence="1">
    <location>
        <begin position="133"/>
        <end position="150"/>
    </location>
</feature>
<gene>
    <name evidence="2" type="ORF">HfgLR_20745</name>
</gene>
<dbReference type="PANTHER" id="PTHR30121">
    <property type="entry name" value="UNCHARACTERIZED PROTEIN YJGR-RELATED"/>
    <property type="match status" value="1"/>
</dbReference>
<dbReference type="EMBL" id="CP063206">
    <property type="protein sequence ID" value="QOS13389.1"/>
    <property type="molecule type" value="Genomic_DNA"/>
</dbReference>
<sequence>MTKREYLRVTPTSEELGTNGIVEVLSSLHKLSTTSETGLLGKLNPLNSSEPPRFEFLVISEGIDRPVEFYYGATEHLDTLESRLLSIYPSTFDIERTELDPAQKLIPERKYTREEFEEALEAGKLWDEFDEHDEDDDLAESDEQEHEADSDPVYARPSIDQLRPVGVQWRGTAERKRDWMTTLVPFTKATAGEDAGAEITITPLATLIDHLSDFEHPIGFQVVFERRPEWKADAELRVEDLKDGRDTFGQRYIGPIFEFDDYEHEDRRHRRERNLPDSVQGRIDRITAKRPKQTYSVNLRTVAVLPTDVDSDDVTSKIESILPVFDPLDGPFYGLDGQRINEQGWRQKTKQKNARKHLWNLLDRELETGRGKTRPDLILNADELANFLLVPSSDQLSVEGARGTRAEQQSRNPLPRPHQDLMQEFRDGMAIGYALDENGDPEDIPTCIPPNLLPTHYGRFGTTGAGKSKAFINEILSLHENTEGPVIVVEPKGDGMAENYMRAHARRFGTTDLEENVIHFPMPDVLPGFSFFDLGPALENGRRREDAVQRKAEHYEEILKLVMGRERYERAVVSPTLIRTLIKALFDEEHGRENGLYRESADYFAHRQLEHAVDQVLQAGPPNANFDDLPKSSQENVSRTLRRQLQKDPSSFSAVMDGVGHRLNYISDRPYLAQVFNNTENRFDFRDVLDENKIILFDLGDLRDDASRLMTGLILSNLDDALKERKREVSAYPDDYVVNLLVDEASSVVVSDIMNGLLEKGRSFRLSVGLSMQFPEQMEAEGGRKVYLNALNNIGSSLVGQINVDRELARAMAHEGLDPDEFSNRIRSLPRGEWIANLPSPKFGETGPYPFSIKPLPIPAGHPESDYPLTQREEEQFKETLSSMHEHAENEFGVSNESVPSTQTPEELREVLTVTDAELDVVLAKVVRSIQLQRDVRGDNGWVAVEAVDDELRRLFDEVEANVPSYDELASIRQRSRLLETTVDIDADEVIIRLSEEGEDVSTPDTGDVRSAGGDDHDAALLEVEEELSKLGFTVSILSQDGSEKPDARATHPELEEAFAIEVETSTPGKPAKVLTNLRKAQEEGSFPVFVVRPGDTETYWAERVENILSPPARELANGETWFYTYDSPLMFNGGATEQGGVTAVRPMNGGDDSKRTVWALEDDSIVLRDGSGTEYLRVSERSSITKERVPATYSYDPAVDKYLVYGRGETHVYESKDAFEAEWVKIKEPFIPENELLNPTFDTDDYATVILSEDDEAVVYDGGSQKPLDSLLENAHGEDLAETKENREQSNPHSDTPSEPTLEPGWKDDPDAVVEQFVTEWIVEDEHSSVPAAEVYSTYEMWAEQHQISPDSKSWFSRRLNNQIVFERSTERRNGEVVRSYNGIALENLSKR</sequence>
<evidence type="ECO:0000256" key="1">
    <source>
        <dbReference type="SAM" id="MobiDB-lite"/>
    </source>
</evidence>
<organism evidence="2 3">
    <name type="scientific">Haloferax gibbonsii</name>
    <dbReference type="NCBI Taxonomy" id="35746"/>
    <lineage>
        <taxon>Archaea</taxon>
        <taxon>Methanobacteriati</taxon>
        <taxon>Methanobacteriota</taxon>
        <taxon>Stenosarchaea group</taxon>
        <taxon>Halobacteria</taxon>
        <taxon>Halobacteriales</taxon>
        <taxon>Haloferacaceae</taxon>
        <taxon>Haloferax</taxon>
    </lineage>
</organism>
<dbReference type="PANTHER" id="PTHR30121:SF6">
    <property type="entry name" value="SLR6007 PROTEIN"/>
    <property type="match status" value="1"/>
</dbReference>
<dbReference type="RefSeq" id="WP_193493844.1">
    <property type="nucleotide sequence ID" value="NZ_CP063206.1"/>
</dbReference>
<keyword evidence="2" id="KW-0614">Plasmid</keyword>
<feature type="region of interest" description="Disordered" evidence="1">
    <location>
        <begin position="399"/>
        <end position="418"/>
    </location>
</feature>
<accession>A0A871BKR5</accession>
<dbReference type="GeneID" id="59460915"/>
<evidence type="ECO:0000313" key="2">
    <source>
        <dbReference type="EMBL" id="QOS13389.1"/>
    </source>
</evidence>
<reference evidence="2" key="1">
    <citation type="journal article" date="2021" name="Front. Microbiol.">
        <title>Cellular and Genomic Properties of Haloferax gibbonsii LR2-5, the Host of Euryarchaeal Virus HFTV1.</title>
        <authorList>
            <person name="Tittes C."/>
            <person name="Schwarzer S."/>
            <person name="Pfeiffer F."/>
            <person name="Dyall-Smith M."/>
            <person name="Rodriguez-Franco M."/>
            <person name="Oksanen H.M."/>
            <person name="Quax T.E.F."/>
        </authorList>
    </citation>
    <scope>NUCLEOTIDE SEQUENCE</scope>
    <source>
        <strain evidence="2">LR2-5</strain>
    </source>
</reference>
<dbReference type="InterPro" id="IPR027417">
    <property type="entry name" value="P-loop_NTPase"/>
</dbReference>
<feature type="compositionally biased region" description="Basic and acidic residues" evidence="1">
    <location>
        <begin position="1280"/>
        <end position="1291"/>
    </location>
</feature>